<comment type="catalytic activity">
    <reaction evidence="7">
        <text>D-ribulose 5-phosphate = (2S)-2-hydroxy-3-oxobutyl phosphate + formate + H(+)</text>
        <dbReference type="Rhea" id="RHEA:18457"/>
        <dbReference type="ChEBI" id="CHEBI:15378"/>
        <dbReference type="ChEBI" id="CHEBI:15740"/>
        <dbReference type="ChEBI" id="CHEBI:58121"/>
        <dbReference type="ChEBI" id="CHEBI:58830"/>
        <dbReference type="EC" id="4.1.99.12"/>
    </reaction>
</comment>
<dbReference type="GO" id="GO:0008686">
    <property type="term" value="F:3,4-dihydroxy-2-butanone-4-phosphate synthase activity"/>
    <property type="evidence" value="ECO:0007669"/>
    <property type="project" value="UniProtKB-EC"/>
</dbReference>
<keyword evidence="5 7" id="KW-0686">Riboflavin biosynthesis</keyword>
<dbReference type="GO" id="GO:0046872">
    <property type="term" value="F:metal ion binding"/>
    <property type="evidence" value="ECO:0007669"/>
    <property type="project" value="UniProtKB-KW"/>
</dbReference>
<keyword evidence="7" id="KW-0460">Magnesium</keyword>
<dbReference type="InterPro" id="IPR017945">
    <property type="entry name" value="DHBP_synth_RibB-like_a/b_dom"/>
</dbReference>
<evidence type="ECO:0000256" key="2">
    <source>
        <dbReference type="ARBA" id="ARBA00004904"/>
    </source>
</evidence>
<dbReference type="EC" id="4.1.99.12" evidence="3 7"/>
<evidence type="ECO:0000313" key="8">
    <source>
        <dbReference type="EMBL" id="PYE15746.1"/>
    </source>
</evidence>
<dbReference type="SUPFAM" id="SSF55821">
    <property type="entry name" value="YrdC/RibB"/>
    <property type="match status" value="1"/>
</dbReference>
<comment type="function">
    <text evidence="1 7">Catalyzes the conversion of D-ribulose 5-phosphate to formate and 3,4-dihydroxy-2-butanone 4-phosphate.</text>
</comment>
<evidence type="ECO:0000256" key="3">
    <source>
        <dbReference type="ARBA" id="ARBA00012153"/>
    </source>
</evidence>
<reference evidence="8 9" key="1">
    <citation type="submission" date="2018-06" db="EMBL/GenBank/DDBJ databases">
        <title>Genomic Encyclopedia of Type Strains, Phase IV (KMG-V): Genome sequencing to study the core and pangenomes of soil and plant-associated prokaryotes.</title>
        <authorList>
            <person name="Whitman W."/>
        </authorList>
    </citation>
    <scope>NUCLEOTIDE SEQUENCE [LARGE SCALE GENOMIC DNA]</scope>
    <source>
        <strain evidence="8 9">SRCL-318</strain>
    </source>
</reference>
<dbReference type="OrthoDB" id="9793111at2"/>
<dbReference type="RefSeq" id="WP_110857200.1">
    <property type="nucleotide sequence ID" value="NZ_QJSQ01000032.1"/>
</dbReference>
<comment type="similarity">
    <text evidence="7">Belongs to the DHBP synthase family.</text>
</comment>
<sequence length="203" mass="21546">MCSEMEDLVNRFGQGSMVILTDDEDREGEGDMVIAGAHCSEEAMTFLIRHGCGIVCAPLSAAVAERLHLAPMVQVNTAPLSTAFTVSVDLRVGLRTGISAAERAATVRLLADPNSIASDFVQPGHLFPLRAHPGGVAARPGHTEGAIELCRRAKLAEVAAICELFNDDGTVMRGADIRRFAARHSLPIASIAALEETMIGHYA</sequence>
<organism evidence="8 9">
    <name type="scientific">Paraburkholderia silvatlantica</name>
    <dbReference type="NCBI Taxonomy" id="321895"/>
    <lineage>
        <taxon>Bacteria</taxon>
        <taxon>Pseudomonadati</taxon>
        <taxon>Pseudomonadota</taxon>
        <taxon>Betaproteobacteria</taxon>
        <taxon>Burkholderiales</taxon>
        <taxon>Burkholderiaceae</taxon>
        <taxon>Paraburkholderia</taxon>
    </lineage>
</organism>
<dbReference type="EMBL" id="QJSQ01000032">
    <property type="protein sequence ID" value="PYE15746.1"/>
    <property type="molecule type" value="Genomic_DNA"/>
</dbReference>
<keyword evidence="8" id="KW-0378">Hydrolase</keyword>
<comment type="caution">
    <text evidence="8">The sequence shown here is derived from an EMBL/GenBank/DDBJ whole genome shotgun (WGS) entry which is preliminary data.</text>
</comment>
<comment type="pathway">
    <text evidence="2 7">Cofactor biosynthesis; riboflavin biosynthesis; 2-hydroxy-3-oxobutyl phosphate from D-ribulose 5-phosphate: step 1/1.</text>
</comment>
<evidence type="ECO:0000256" key="6">
    <source>
        <dbReference type="ARBA" id="ARBA00022723"/>
    </source>
</evidence>
<evidence type="ECO:0000256" key="1">
    <source>
        <dbReference type="ARBA" id="ARBA00002284"/>
    </source>
</evidence>
<evidence type="ECO:0000256" key="4">
    <source>
        <dbReference type="ARBA" id="ARBA00018836"/>
    </source>
</evidence>
<dbReference type="PANTHER" id="PTHR21327:SF18">
    <property type="entry name" value="3,4-DIHYDROXY-2-BUTANONE 4-PHOSPHATE SYNTHASE"/>
    <property type="match status" value="1"/>
</dbReference>
<comment type="subunit">
    <text evidence="7">Homodimer.</text>
</comment>
<evidence type="ECO:0000256" key="5">
    <source>
        <dbReference type="ARBA" id="ARBA00022619"/>
    </source>
</evidence>
<accession>A0A2V4TKY6</accession>
<dbReference type="Gene3D" id="3.90.870.10">
    <property type="entry name" value="DHBP synthase"/>
    <property type="match status" value="1"/>
</dbReference>
<dbReference type="GO" id="GO:0009231">
    <property type="term" value="P:riboflavin biosynthetic process"/>
    <property type="evidence" value="ECO:0007669"/>
    <property type="project" value="UniProtKB-UniPathway"/>
</dbReference>
<comment type="cofactor">
    <cofactor evidence="7">
        <name>Mg(2+)</name>
        <dbReference type="ChEBI" id="CHEBI:18420"/>
    </cofactor>
    <cofactor evidence="7">
        <name>Mn(2+)</name>
        <dbReference type="ChEBI" id="CHEBI:29035"/>
    </cofactor>
    <text evidence="7">Binds 2 divalent metal cations per subunit. Magnesium or manganese.</text>
</comment>
<evidence type="ECO:0000313" key="9">
    <source>
        <dbReference type="Proteomes" id="UP000247772"/>
    </source>
</evidence>
<dbReference type="Proteomes" id="UP000247772">
    <property type="component" value="Unassembled WGS sequence"/>
</dbReference>
<dbReference type="Pfam" id="PF00926">
    <property type="entry name" value="DHBP_synthase"/>
    <property type="match status" value="1"/>
</dbReference>
<dbReference type="AlphaFoldDB" id="A0A2V4TKY6"/>
<dbReference type="UniPathway" id="UPA00275">
    <property type="reaction ID" value="UER00399"/>
</dbReference>
<keyword evidence="7" id="KW-0464">Manganese</keyword>
<name>A0A2V4TKY6_9BURK</name>
<gene>
    <name evidence="8" type="ORF">C7410_13258</name>
</gene>
<keyword evidence="6 7" id="KW-0479">Metal-binding</keyword>
<dbReference type="NCBIfam" id="TIGR00506">
    <property type="entry name" value="ribB"/>
    <property type="match status" value="1"/>
</dbReference>
<dbReference type="GO" id="GO:0005829">
    <property type="term" value="C:cytosol"/>
    <property type="evidence" value="ECO:0007669"/>
    <property type="project" value="TreeGrafter"/>
</dbReference>
<dbReference type="InterPro" id="IPR000422">
    <property type="entry name" value="DHBP_synthase_RibB"/>
</dbReference>
<dbReference type="PANTHER" id="PTHR21327">
    <property type="entry name" value="GTP CYCLOHYDROLASE II-RELATED"/>
    <property type="match status" value="1"/>
</dbReference>
<protein>
    <recommendedName>
        <fullName evidence="4 7">3,4-dihydroxy-2-butanone 4-phosphate synthase</fullName>
        <shortName evidence="7">DHBP synthase</shortName>
        <ecNumber evidence="3 7">4.1.99.12</ecNumber>
    </recommendedName>
</protein>
<evidence type="ECO:0000256" key="7">
    <source>
        <dbReference type="RuleBase" id="RU003843"/>
    </source>
</evidence>
<proteinExistence type="inferred from homology"/>
<keyword evidence="7" id="KW-0456">Lyase</keyword>
<dbReference type="GO" id="GO:0003935">
    <property type="term" value="F:GTP cyclohydrolase II activity"/>
    <property type="evidence" value="ECO:0007669"/>
    <property type="project" value="TreeGrafter"/>
</dbReference>